<sequence>MRLPRSVSSPSRRVTLLTIFVLSSILIFTQTRNSYSSSFALYGNGEHIVDVRAILTAVPEDQENFAWNDDSASTQGLYTVGSPATSIEHDDTGIIDMRTGEPIQDVNEGSTFNLAVLKLPHGSKWAFVGVARGPTRQRDFMSLKGHPSREQVLIAFGLNITTEGKLFAVTPGQTLDFPMIPTQGCLGAGPWVATYGAEDPRLFWTDAGTPALTFARSADAIDLCRSVGLVTDLRELFPDLADALRTGVEGVKAYDGYKEPGEGTNREMVRKEDQGVIEKNWMPFYPQAVPDSTSLFPHIHYHLLPDIVLEPVEIKPRQVIYSQVPSDSDLSSCIAKHYPKYATNHKIHQASPLYRLTLCNRGCLATDQNTVNIALSHTQTPTRRYGRFIAATNVTYPFEPISVGPQFLLNGCDDSNDINYALTLAPLQASDLDPFDHRPIPTPQDVLPNHFFLDDMMLITLGHNDKRMISVLTTVEEVLGRQKMCG</sequence>
<reference evidence="1 2" key="1">
    <citation type="submission" date="2013-07" db="EMBL/GenBank/DDBJ databases">
        <title>The Genome Sequence of Cryptococcus heveanensis BCC8398.</title>
        <authorList>
            <consortium name="The Broad Institute Genome Sequencing Platform"/>
            <person name="Cuomo C."/>
            <person name="Litvintseva A."/>
            <person name="Chen Y."/>
            <person name="Heitman J."/>
            <person name="Sun S."/>
            <person name="Springer D."/>
            <person name="Dromer F."/>
            <person name="Young S.K."/>
            <person name="Zeng Q."/>
            <person name="Gargeya S."/>
            <person name="Fitzgerald M."/>
            <person name="Abouelleil A."/>
            <person name="Alvarado L."/>
            <person name="Berlin A.M."/>
            <person name="Chapman S.B."/>
            <person name="Dewar J."/>
            <person name="Goldberg J."/>
            <person name="Griggs A."/>
            <person name="Gujja S."/>
            <person name="Hansen M."/>
            <person name="Howarth C."/>
            <person name="Imamovic A."/>
            <person name="Larimer J."/>
            <person name="McCowan C."/>
            <person name="Murphy C."/>
            <person name="Pearson M."/>
            <person name="Priest M."/>
            <person name="Roberts A."/>
            <person name="Saif S."/>
            <person name="Shea T."/>
            <person name="Sykes S."/>
            <person name="Wortman J."/>
            <person name="Nusbaum C."/>
            <person name="Birren B."/>
        </authorList>
    </citation>
    <scope>NUCLEOTIDE SEQUENCE [LARGE SCALE GENOMIC DNA]</scope>
    <source>
        <strain evidence="1 2">BCC8398</strain>
    </source>
</reference>
<evidence type="ECO:0000313" key="2">
    <source>
        <dbReference type="Proteomes" id="UP000092666"/>
    </source>
</evidence>
<reference evidence="2" key="2">
    <citation type="submission" date="2013-12" db="EMBL/GenBank/DDBJ databases">
        <title>Evolution of pathogenesis and genome organization in the Tremellales.</title>
        <authorList>
            <person name="Cuomo C."/>
            <person name="Litvintseva A."/>
            <person name="Heitman J."/>
            <person name="Chen Y."/>
            <person name="Sun S."/>
            <person name="Springer D."/>
            <person name="Dromer F."/>
            <person name="Young S."/>
            <person name="Zeng Q."/>
            <person name="Chapman S."/>
            <person name="Gujja S."/>
            <person name="Saif S."/>
            <person name="Birren B."/>
        </authorList>
    </citation>
    <scope>NUCLEOTIDE SEQUENCE [LARGE SCALE GENOMIC DNA]</scope>
    <source>
        <strain evidence="2">BCC8398</strain>
    </source>
</reference>
<keyword evidence="2" id="KW-1185">Reference proteome</keyword>
<organism evidence="1 2">
    <name type="scientific">Kwoniella heveanensis BCC8398</name>
    <dbReference type="NCBI Taxonomy" id="1296120"/>
    <lineage>
        <taxon>Eukaryota</taxon>
        <taxon>Fungi</taxon>
        <taxon>Dikarya</taxon>
        <taxon>Basidiomycota</taxon>
        <taxon>Agaricomycotina</taxon>
        <taxon>Tremellomycetes</taxon>
        <taxon>Tremellales</taxon>
        <taxon>Cryptococcaceae</taxon>
        <taxon>Kwoniella</taxon>
    </lineage>
</organism>
<dbReference type="AlphaFoldDB" id="A0A1B9GKN6"/>
<dbReference type="Proteomes" id="UP000092666">
    <property type="component" value="Unassembled WGS sequence"/>
</dbReference>
<dbReference type="EMBL" id="KV700133">
    <property type="protein sequence ID" value="OCF31586.1"/>
    <property type="molecule type" value="Genomic_DNA"/>
</dbReference>
<gene>
    <name evidence="1" type="ORF">I316_06785</name>
</gene>
<protein>
    <submittedName>
        <fullName evidence="1">Uncharacterized protein</fullName>
    </submittedName>
</protein>
<name>A0A1B9GKN6_9TREE</name>
<evidence type="ECO:0000313" key="1">
    <source>
        <dbReference type="EMBL" id="OCF31586.1"/>
    </source>
</evidence>
<accession>A0A1B9GKN6</accession>
<proteinExistence type="predicted"/>
<dbReference type="OrthoDB" id="2522565at2759"/>